<keyword evidence="1" id="KW-0472">Membrane</keyword>
<dbReference type="OrthoDB" id="5498652at2"/>
<evidence type="ECO:0000313" key="3">
    <source>
        <dbReference type="Proteomes" id="UP000321412"/>
    </source>
</evidence>
<sequence>MADSQRLRSVPEGIQLISEVAAELARRDEAPVTVLGVTTYFPMDVDSIARVLEGIEELDGVERIQLDKLAAYEIARPERFLPGPLDIEEQAHLEKAPAFMRAVASLKQDADWVKKVREQHELLRIASAAREPRVELGYLTSRTDLPSAKVQSLLNDFGAEGYIEVTVDEDADALYYTFPKLNYSRRRFQRNMALLESLEPAPPTRISMWIFVALFATILLIVIIFLRL</sequence>
<evidence type="ECO:0000256" key="1">
    <source>
        <dbReference type="SAM" id="Phobius"/>
    </source>
</evidence>
<keyword evidence="3" id="KW-1185">Reference proteome</keyword>
<name>A0A5C6X6L7_9DELT</name>
<dbReference type="EMBL" id="VOSM01000009">
    <property type="protein sequence ID" value="TXD35329.1"/>
    <property type="molecule type" value="Genomic_DNA"/>
</dbReference>
<protein>
    <submittedName>
        <fullName evidence="2">Uncharacterized protein</fullName>
    </submittedName>
</protein>
<reference evidence="2 3" key="1">
    <citation type="submission" date="2019-08" db="EMBL/GenBank/DDBJ databases">
        <title>Bradymonadales sp. TMQ4.</title>
        <authorList>
            <person name="Liang Q."/>
        </authorList>
    </citation>
    <scope>NUCLEOTIDE SEQUENCE [LARGE SCALE GENOMIC DNA]</scope>
    <source>
        <strain evidence="2 3">TMQ4</strain>
    </source>
</reference>
<gene>
    <name evidence="2" type="ORF">FRC98_16065</name>
</gene>
<keyword evidence="1" id="KW-1133">Transmembrane helix</keyword>
<dbReference type="AlphaFoldDB" id="A0A5C6X6L7"/>
<dbReference type="Proteomes" id="UP000321412">
    <property type="component" value="Unassembled WGS sequence"/>
</dbReference>
<organism evidence="2 3">
    <name type="scientific">Lujinxingia vulgaris</name>
    <dbReference type="NCBI Taxonomy" id="2600176"/>
    <lineage>
        <taxon>Bacteria</taxon>
        <taxon>Deltaproteobacteria</taxon>
        <taxon>Bradymonadales</taxon>
        <taxon>Lujinxingiaceae</taxon>
        <taxon>Lujinxingia</taxon>
    </lineage>
</organism>
<comment type="caution">
    <text evidence="2">The sequence shown here is derived from an EMBL/GenBank/DDBJ whole genome shotgun (WGS) entry which is preliminary data.</text>
</comment>
<accession>A0A5C6X6L7</accession>
<proteinExistence type="predicted"/>
<evidence type="ECO:0000313" key="2">
    <source>
        <dbReference type="EMBL" id="TXD35329.1"/>
    </source>
</evidence>
<feature type="transmembrane region" description="Helical" evidence="1">
    <location>
        <begin position="206"/>
        <end position="226"/>
    </location>
</feature>
<keyword evidence="1" id="KW-0812">Transmembrane</keyword>
<dbReference type="RefSeq" id="WP_146982467.1">
    <property type="nucleotide sequence ID" value="NZ_VOSM01000009.1"/>
</dbReference>